<dbReference type="PANTHER" id="PTHR12147:SF26">
    <property type="entry name" value="PEPTIDASE M28 DOMAIN-CONTAINING PROTEIN"/>
    <property type="match status" value="1"/>
</dbReference>
<gene>
    <name evidence="16" type="ORF">E8E13_000385</name>
</gene>
<dbReference type="Gene3D" id="3.40.630.10">
    <property type="entry name" value="Zn peptidases"/>
    <property type="match status" value="1"/>
</dbReference>
<accession>A0A9P4T327</accession>
<evidence type="ECO:0000256" key="1">
    <source>
        <dbReference type="ARBA" id="ARBA00001947"/>
    </source>
</evidence>
<comment type="cofactor">
    <cofactor evidence="1">
        <name>Zn(2+)</name>
        <dbReference type="ChEBI" id="CHEBI:29105"/>
    </cofactor>
</comment>
<dbReference type="GO" id="GO:0005576">
    <property type="term" value="C:extracellular region"/>
    <property type="evidence" value="ECO:0007669"/>
    <property type="project" value="UniProtKB-SubCell"/>
</dbReference>
<dbReference type="InterPro" id="IPR045175">
    <property type="entry name" value="M28_fam"/>
</dbReference>
<dbReference type="EMBL" id="SWKU01000053">
    <property type="protein sequence ID" value="KAF2993385.1"/>
    <property type="molecule type" value="Genomic_DNA"/>
</dbReference>
<evidence type="ECO:0000256" key="12">
    <source>
        <dbReference type="ARBA" id="ARBA00023180"/>
    </source>
</evidence>
<keyword evidence="11 13" id="KW-0862">Zinc</keyword>
<dbReference type="Pfam" id="PF02225">
    <property type="entry name" value="PA"/>
    <property type="match status" value="1"/>
</dbReference>
<dbReference type="Gene3D" id="3.50.30.30">
    <property type="match status" value="1"/>
</dbReference>
<keyword evidence="5" id="KW-0031">Aminopeptidase</keyword>
<dbReference type="OrthoDB" id="10013407at2759"/>
<keyword evidence="10 13" id="KW-0378">Hydrolase</keyword>
<keyword evidence="12" id="KW-0325">Glycoprotein</keyword>
<comment type="similarity">
    <text evidence="4">Belongs to the peptidase M28 family. M28A subfamily.</text>
</comment>
<comment type="caution">
    <text evidence="16">The sequence shown here is derived from an EMBL/GenBank/DDBJ whole genome shotgun (WGS) entry which is preliminary data.</text>
</comment>
<evidence type="ECO:0000256" key="11">
    <source>
        <dbReference type="ARBA" id="ARBA00022833"/>
    </source>
</evidence>
<evidence type="ECO:0000256" key="5">
    <source>
        <dbReference type="ARBA" id="ARBA00022438"/>
    </source>
</evidence>
<keyword evidence="7 13" id="KW-0645">Protease</keyword>
<dbReference type="SUPFAM" id="SSF52025">
    <property type="entry name" value="PA domain"/>
    <property type="match status" value="1"/>
</dbReference>
<comment type="subcellular location">
    <subcellularLocation>
        <location evidence="2">Secreted</location>
    </subcellularLocation>
</comment>
<evidence type="ECO:0000256" key="6">
    <source>
        <dbReference type="ARBA" id="ARBA00022525"/>
    </source>
</evidence>
<proteinExistence type="inferred from homology"/>
<evidence type="ECO:0000256" key="10">
    <source>
        <dbReference type="ARBA" id="ARBA00022801"/>
    </source>
</evidence>
<dbReference type="AlphaFoldDB" id="A0A9P4T327"/>
<protein>
    <recommendedName>
        <fullName evidence="13">Peptide hydrolase</fullName>
        <ecNumber evidence="13">3.4.-.-</ecNumber>
    </recommendedName>
</protein>
<feature type="signal peptide" evidence="13">
    <location>
        <begin position="1"/>
        <end position="20"/>
    </location>
</feature>
<evidence type="ECO:0000256" key="2">
    <source>
        <dbReference type="ARBA" id="ARBA00004613"/>
    </source>
</evidence>
<organism evidence="16 17">
    <name type="scientific">Curvularia kusanoi</name>
    <name type="common">Cochliobolus kusanoi</name>
    <dbReference type="NCBI Taxonomy" id="90978"/>
    <lineage>
        <taxon>Eukaryota</taxon>
        <taxon>Fungi</taxon>
        <taxon>Dikarya</taxon>
        <taxon>Ascomycota</taxon>
        <taxon>Pezizomycotina</taxon>
        <taxon>Dothideomycetes</taxon>
        <taxon>Pleosporomycetidae</taxon>
        <taxon>Pleosporales</taxon>
        <taxon>Pleosporineae</taxon>
        <taxon>Pleosporaceae</taxon>
        <taxon>Curvularia</taxon>
    </lineage>
</organism>
<keyword evidence="6" id="KW-0964">Secreted</keyword>
<sequence length="501" mass="53721">MVVLKSITAVAACAATVVDAAALLPRANNSTKKLVTSEALRHLLDIDNLYAKAEHLQEIAYSTPGRNRVIGSKGHEDTVAWIKETLEQFPDYYTVKLQGVPLKVGISANLTANNKTIDVYPATLAPEGDVSGPLVAIPNLGCEEADFTESLEGKIALINRGVCSFGIKVQLAAAKGALGVIAWNNGEGTLEGYSLQLFEDPAKPYVPVGGITLGQGESLLAQLQAGVDINVHLKTTVQSATSYNVIAETIAGDHDNVIHVGGHSDSVTAGPGINDNGSGSISILEIAIQLTKFSVNNAVRFSWWTGEEAGLLGAEYYVKQLSQAEKDKIRLFLDFDMMASPNYAIQIYDGDGSAYNSTGPAGSAEAEHEFAAYFDNLGLNHTEIEFDGRSDYGPFLEAGIAAGGIAGGAEGIKTQEEFEMFGGGAGVPYDVNYHEDGDTVNNLNLEAWIEFARAIAHMTATYARSWETIPPRNATAAVKRSEKYNQYKQAFQKTARYQKWV</sequence>
<dbReference type="EC" id="3.4.-.-" evidence="13"/>
<evidence type="ECO:0000256" key="7">
    <source>
        <dbReference type="ARBA" id="ARBA00022670"/>
    </source>
</evidence>
<evidence type="ECO:0000313" key="16">
    <source>
        <dbReference type="EMBL" id="KAF2993385.1"/>
    </source>
</evidence>
<dbReference type="CDD" id="cd02130">
    <property type="entry name" value="PA_ScAPY_like"/>
    <property type="match status" value="1"/>
</dbReference>
<dbReference type="SUPFAM" id="SSF53187">
    <property type="entry name" value="Zn-dependent exopeptidases"/>
    <property type="match status" value="1"/>
</dbReference>
<keyword evidence="9 13" id="KW-0732">Signal</keyword>
<feature type="chain" id="PRO_5040545403" description="Peptide hydrolase" evidence="13">
    <location>
        <begin position="21"/>
        <end position="501"/>
    </location>
</feature>
<comment type="similarity">
    <text evidence="3">Belongs to the peptidase M28 family. M28B subfamily.</text>
</comment>
<dbReference type="CDD" id="cd03876">
    <property type="entry name" value="M28_SGAP_like"/>
    <property type="match status" value="1"/>
</dbReference>
<dbReference type="FunFam" id="3.40.630.10:FF:000054">
    <property type="entry name" value="Peptide hydrolase"/>
    <property type="match status" value="1"/>
</dbReference>
<evidence type="ECO:0000256" key="4">
    <source>
        <dbReference type="ARBA" id="ARBA00005957"/>
    </source>
</evidence>
<dbReference type="GO" id="GO:0008235">
    <property type="term" value="F:metalloexopeptidase activity"/>
    <property type="evidence" value="ECO:0007669"/>
    <property type="project" value="InterPro"/>
</dbReference>
<reference evidence="16" key="1">
    <citation type="submission" date="2019-04" db="EMBL/GenBank/DDBJ databases">
        <title>Sequencing of skin fungus with MAO and IRED activity.</title>
        <authorList>
            <person name="Marsaioli A.J."/>
            <person name="Bonatto J.M.C."/>
            <person name="Reis Junior O."/>
        </authorList>
    </citation>
    <scope>NUCLEOTIDE SEQUENCE</scope>
    <source>
        <strain evidence="16">30M1</strain>
    </source>
</reference>
<evidence type="ECO:0000313" key="17">
    <source>
        <dbReference type="Proteomes" id="UP000801428"/>
    </source>
</evidence>
<dbReference type="InterPro" id="IPR007484">
    <property type="entry name" value="Peptidase_M28"/>
</dbReference>
<evidence type="ECO:0000256" key="3">
    <source>
        <dbReference type="ARBA" id="ARBA00005634"/>
    </source>
</evidence>
<dbReference type="InterPro" id="IPR041756">
    <property type="entry name" value="M28_SGAP-like"/>
</dbReference>
<evidence type="ECO:0000256" key="9">
    <source>
        <dbReference type="ARBA" id="ARBA00022729"/>
    </source>
</evidence>
<feature type="domain" description="Peptidase M28" evidence="15">
    <location>
        <begin position="244"/>
        <end position="458"/>
    </location>
</feature>
<dbReference type="Proteomes" id="UP000801428">
    <property type="component" value="Unassembled WGS sequence"/>
</dbReference>
<keyword evidence="17" id="KW-1185">Reference proteome</keyword>
<dbReference type="InterPro" id="IPR003137">
    <property type="entry name" value="PA_domain"/>
</dbReference>
<dbReference type="GO" id="GO:0006508">
    <property type="term" value="P:proteolysis"/>
    <property type="evidence" value="ECO:0007669"/>
    <property type="project" value="UniProtKB-KW"/>
</dbReference>
<evidence type="ECO:0000256" key="8">
    <source>
        <dbReference type="ARBA" id="ARBA00022723"/>
    </source>
</evidence>
<dbReference type="InterPro" id="IPR046450">
    <property type="entry name" value="PA_dom_sf"/>
</dbReference>
<keyword evidence="8 13" id="KW-0479">Metal-binding</keyword>
<name>A0A9P4T327_CURKU</name>
<dbReference type="PANTHER" id="PTHR12147">
    <property type="entry name" value="METALLOPEPTIDASE M28 FAMILY MEMBER"/>
    <property type="match status" value="1"/>
</dbReference>
<evidence type="ECO:0000259" key="15">
    <source>
        <dbReference type="Pfam" id="PF04389"/>
    </source>
</evidence>
<dbReference type="GO" id="GO:0046872">
    <property type="term" value="F:metal ion binding"/>
    <property type="evidence" value="ECO:0007669"/>
    <property type="project" value="UniProtKB-KW"/>
</dbReference>
<feature type="domain" description="PA" evidence="14">
    <location>
        <begin position="130"/>
        <end position="219"/>
    </location>
</feature>
<dbReference type="GO" id="GO:0004177">
    <property type="term" value="F:aminopeptidase activity"/>
    <property type="evidence" value="ECO:0007669"/>
    <property type="project" value="UniProtKB-KW"/>
</dbReference>
<dbReference type="Pfam" id="PF04389">
    <property type="entry name" value="Peptidase_M28"/>
    <property type="match status" value="1"/>
</dbReference>
<evidence type="ECO:0000259" key="14">
    <source>
        <dbReference type="Pfam" id="PF02225"/>
    </source>
</evidence>
<evidence type="ECO:0000256" key="13">
    <source>
        <dbReference type="RuleBase" id="RU361240"/>
    </source>
</evidence>